<dbReference type="Proteomes" id="UP000664940">
    <property type="component" value="Unassembled WGS sequence"/>
</dbReference>
<comment type="caution">
    <text evidence="1">The sequence shown here is derived from an EMBL/GenBank/DDBJ whole genome shotgun (WGS) entry which is preliminary data.</text>
</comment>
<accession>A0A833Z8G2</accession>
<protein>
    <submittedName>
        <fullName evidence="1">Uncharacterized protein</fullName>
    </submittedName>
</protein>
<gene>
    <name evidence="1" type="ORF">HJG60_008248</name>
</gene>
<name>A0A833Z8G2_9CHIR</name>
<evidence type="ECO:0000313" key="2">
    <source>
        <dbReference type="Proteomes" id="UP000664940"/>
    </source>
</evidence>
<dbReference type="AlphaFoldDB" id="A0A833Z8G2"/>
<reference evidence="1 2" key="1">
    <citation type="journal article" date="2020" name="Nature">
        <title>Six reference-quality genomes reveal evolution of bat adaptations.</title>
        <authorList>
            <person name="Jebb D."/>
            <person name="Huang Z."/>
            <person name="Pippel M."/>
            <person name="Hughes G.M."/>
            <person name="Lavrichenko K."/>
            <person name="Devanna P."/>
            <person name="Winkler S."/>
            <person name="Jermiin L.S."/>
            <person name="Skirmuntt E.C."/>
            <person name="Katzourakis A."/>
            <person name="Burkitt-Gray L."/>
            <person name="Ray D.A."/>
            <person name="Sullivan K.A.M."/>
            <person name="Roscito J.G."/>
            <person name="Kirilenko B.M."/>
            <person name="Davalos L.M."/>
            <person name="Corthals A.P."/>
            <person name="Power M.L."/>
            <person name="Jones G."/>
            <person name="Ransome R.D."/>
            <person name="Dechmann D.K.N."/>
            <person name="Locatelli A.G."/>
            <person name="Puechmaille S.J."/>
            <person name="Fedrigo O."/>
            <person name="Jarvis E.D."/>
            <person name="Hiller M."/>
            <person name="Vernes S.C."/>
            <person name="Myers E.W."/>
            <person name="Teeling E.C."/>
        </authorList>
    </citation>
    <scope>NUCLEOTIDE SEQUENCE [LARGE SCALE GENOMIC DNA]</scope>
    <source>
        <strain evidence="1">Bat1K_MPI-CBG_1</strain>
    </source>
</reference>
<dbReference type="EMBL" id="JABVXQ010000010">
    <property type="protein sequence ID" value="KAF6088423.1"/>
    <property type="molecule type" value="Genomic_DNA"/>
</dbReference>
<proteinExistence type="predicted"/>
<sequence>MHYLWSKLVKVTFPLGVWSGDYEQFLEEGWTRGQEEKVHGMMPACPEPDVAPGWEDGDCRPQRLGISLTRLPSSVFPIKVSSWLLRIYVIMFMVPQGSPGKSLTLRFLITFANSLFPVKCHVTVFWVRT</sequence>
<evidence type="ECO:0000313" key="1">
    <source>
        <dbReference type="EMBL" id="KAF6088423.1"/>
    </source>
</evidence>
<organism evidence="1 2">
    <name type="scientific">Phyllostomus discolor</name>
    <name type="common">pale spear-nosed bat</name>
    <dbReference type="NCBI Taxonomy" id="89673"/>
    <lineage>
        <taxon>Eukaryota</taxon>
        <taxon>Metazoa</taxon>
        <taxon>Chordata</taxon>
        <taxon>Craniata</taxon>
        <taxon>Vertebrata</taxon>
        <taxon>Euteleostomi</taxon>
        <taxon>Mammalia</taxon>
        <taxon>Eutheria</taxon>
        <taxon>Laurasiatheria</taxon>
        <taxon>Chiroptera</taxon>
        <taxon>Yangochiroptera</taxon>
        <taxon>Phyllostomidae</taxon>
        <taxon>Phyllostominae</taxon>
        <taxon>Phyllostomus</taxon>
    </lineage>
</organism>